<dbReference type="EMBL" id="JAJJMB010011222">
    <property type="protein sequence ID" value="KAI3903189.1"/>
    <property type="molecule type" value="Genomic_DNA"/>
</dbReference>
<comment type="caution">
    <text evidence="1">The sequence shown here is derived from an EMBL/GenBank/DDBJ whole genome shotgun (WGS) entry which is preliminary data.</text>
</comment>
<evidence type="ECO:0000313" key="1">
    <source>
        <dbReference type="EMBL" id="KAI3903189.1"/>
    </source>
</evidence>
<evidence type="ECO:0000313" key="2">
    <source>
        <dbReference type="Proteomes" id="UP001202328"/>
    </source>
</evidence>
<sequence length="52" mass="6123">HFLLSQRGPKLERHHRFSVPIRRFMVNFLVILTNWALFLEQMTASLASSIGR</sequence>
<keyword evidence="2" id="KW-1185">Reference proteome</keyword>
<proteinExistence type="predicted"/>
<protein>
    <submittedName>
        <fullName evidence="1">Uncharacterized protein</fullName>
    </submittedName>
</protein>
<name>A0AAD4SF51_9MAGN</name>
<dbReference type="Proteomes" id="UP001202328">
    <property type="component" value="Unassembled WGS sequence"/>
</dbReference>
<feature type="non-terminal residue" evidence="1">
    <location>
        <position position="1"/>
    </location>
</feature>
<gene>
    <name evidence="1" type="ORF">MKW98_031843</name>
</gene>
<accession>A0AAD4SF51</accession>
<organism evidence="1 2">
    <name type="scientific">Papaver atlanticum</name>
    <dbReference type="NCBI Taxonomy" id="357466"/>
    <lineage>
        <taxon>Eukaryota</taxon>
        <taxon>Viridiplantae</taxon>
        <taxon>Streptophyta</taxon>
        <taxon>Embryophyta</taxon>
        <taxon>Tracheophyta</taxon>
        <taxon>Spermatophyta</taxon>
        <taxon>Magnoliopsida</taxon>
        <taxon>Ranunculales</taxon>
        <taxon>Papaveraceae</taxon>
        <taxon>Papaveroideae</taxon>
        <taxon>Papaver</taxon>
    </lineage>
</organism>
<dbReference type="AlphaFoldDB" id="A0AAD4SF51"/>
<reference evidence="1" key="1">
    <citation type="submission" date="2022-04" db="EMBL/GenBank/DDBJ databases">
        <title>A functionally conserved STORR gene fusion in Papaver species that diverged 16.8 million years ago.</title>
        <authorList>
            <person name="Catania T."/>
        </authorList>
    </citation>
    <scope>NUCLEOTIDE SEQUENCE</scope>
    <source>
        <strain evidence="1">S-188037</strain>
    </source>
</reference>